<sequence>MAGHAAQIKIPAVYYRGGTSKGIFSNAAICLRPHNTPAQHAIKSCSAFSAAPIPTANR</sequence>
<dbReference type="Gene3D" id="3.10.310.10">
    <property type="entry name" value="Diaminopimelate Epimerase, Chain A, domain 1"/>
    <property type="match status" value="1"/>
</dbReference>
<reference evidence="1" key="1">
    <citation type="submission" date="2024-06" db="EMBL/GenBank/DDBJ databases">
        <title>Complete Genome Sequence of mouse commensal type strain Neisseria musculi.</title>
        <authorList>
            <person name="Thapa E."/>
            <person name="Aluvathingal J."/>
            <person name="Nadendla S."/>
            <person name="Mehta A."/>
            <person name="Tettelin H."/>
            <person name="Weyand N.J."/>
        </authorList>
    </citation>
    <scope>NUCLEOTIDE SEQUENCE</scope>
    <source>
        <strain evidence="1">NW831</strain>
    </source>
</reference>
<evidence type="ECO:0000313" key="1">
    <source>
        <dbReference type="EMBL" id="QNT58539.1"/>
    </source>
</evidence>
<dbReference type="AlphaFoldDB" id="A0A7H1MA74"/>
<dbReference type="KEGG" id="nmus:H7A79_2710"/>
<evidence type="ECO:0000313" key="2">
    <source>
        <dbReference type="Proteomes" id="UP000516412"/>
    </source>
</evidence>
<gene>
    <name evidence="1" type="primary">prpF</name>
    <name evidence="1" type="ORF">H7A79_2710</name>
</gene>
<keyword evidence="2" id="KW-1185">Reference proteome</keyword>
<accession>A0A7H1MA74</accession>
<dbReference type="Proteomes" id="UP000516412">
    <property type="component" value="Chromosome"/>
</dbReference>
<name>A0A7H1MA74_9NEIS</name>
<dbReference type="SUPFAM" id="SSF54506">
    <property type="entry name" value="Diaminopimelate epimerase-like"/>
    <property type="match status" value="1"/>
</dbReference>
<dbReference type="EMBL" id="CP060414">
    <property type="protein sequence ID" value="QNT58539.1"/>
    <property type="molecule type" value="Genomic_DNA"/>
</dbReference>
<organism evidence="1 2">
    <name type="scientific">Neisseria musculi</name>
    <dbReference type="NCBI Taxonomy" id="1815583"/>
    <lineage>
        <taxon>Bacteria</taxon>
        <taxon>Pseudomonadati</taxon>
        <taxon>Pseudomonadota</taxon>
        <taxon>Betaproteobacteria</taxon>
        <taxon>Neisseriales</taxon>
        <taxon>Neisseriaceae</taxon>
        <taxon>Neisseria</taxon>
    </lineage>
</organism>
<proteinExistence type="predicted"/>
<protein>
    <submittedName>
        <fullName evidence="1">AcnD-accessory PrpF domain protein</fullName>
    </submittedName>
</protein>